<feature type="non-terminal residue" evidence="2">
    <location>
        <position position="1"/>
    </location>
</feature>
<sequence>RIVTLPRNLRRAVVEVYANGQINDEFWYTNPPNEYLELLNQTGAGNGAYREVLVYINDLLVGATATYPVIFSGGLLPTFWRPVLGIGALNIPSYFIDVTPFVGQLVNGKPHDIVLQVTDANYFWLIDANLHLWVDHGSNQTVGALTKYDVDLDANIERRGRIATNLDANFTTTARRSTVVGGWVRTSTHEVRSTVHRAIRFKNRQQFTNESNYESWTQQITQSTTIITSSQRLGRSTHPAGSPQNVLNSPRPRELRIQAVTEEWPFSGANSYTATADGGFLLEARLDQSLKRQVVDQHRGRVVFASDLNQRQVGEGSFGRTGADEQFGGPTTLKTRLKYVDSTRRCYSRGVDVNETKVIWDDVSEECHGIGGNRRLFGYLS</sequence>
<reference evidence="2 3" key="1">
    <citation type="journal article" date="2018" name="New Phytol.">
        <title>Phylogenomics of Endogonaceae and evolution of mycorrhizas within Mucoromycota.</title>
        <authorList>
            <person name="Chang Y."/>
            <person name="Desiro A."/>
            <person name="Na H."/>
            <person name="Sandor L."/>
            <person name="Lipzen A."/>
            <person name="Clum A."/>
            <person name="Barry K."/>
            <person name="Grigoriev I.V."/>
            <person name="Martin F.M."/>
            <person name="Stajich J.E."/>
            <person name="Smith M.E."/>
            <person name="Bonito G."/>
            <person name="Spatafora J.W."/>
        </authorList>
    </citation>
    <scope>NUCLEOTIDE SEQUENCE [LARGE SCALE GENOMIC DNA]</scope>
    <source>
        <strain evidence="2 3">GMNB39</strain>
    </source>
</reference>
<feature type="domain" description="Peptide N-acetyl-beta-D-glucosaminyl asparaginase amidase A N-terminal" evidence="1">
    <location>
        <begin position="4"/>
        <end position="149"/>
    </location>
</feature>
<evidence type="ECO:0000313" key="3">
    <source>
        <dbReference type="Proteomes" id="UP000268093"/>
    </source>
</evidence>
<evidence type="ECO:0000313" key="2">
    <source>
        <dbReference type="EMBL" id="RUP46163.1"/>
    </source>
</evidence>
<comment type="caution">
    <text evidence="2">The sequence shown here is derived from an EMBL/GenBank/DDBJ whole genome shotgun (WGS) entry which is preliminary data.</text>
</comment>
<evidence type="ECO:0000259" key="1">
    <source>
        <dbReference type="Pfam" id="PF12222"/>
    </source>
</evidence>
<accession>A0A433D5U1</accession>
<gene>
    <name evidence="2" type="ORF">BC936DRAFT_147281</name>
</gene>
<dbReference type="InterPro" id="IPR056948">
    <property type="entry name" value="PNGaseA_N"/>
</dbReference>
<organism evidence="2 3">
    <name type="scientific">Jimgerdemannia flammicorona</name>
    <dbReference type="NCBI Taxonomy" id="994334"/>
    <lineage>
        <taxon>Eukaryota</taxon>
        <taxon>Fungi</taxon>
        <taxon>Fungi incertae sedis</taxon>
        <taxon>Mucoromycota</taxon>
        <taxon>Mucoromycotina</taxon>
        <taxon>Endogonomycetes</taxon>
        <taxon>Endogonales</taxon>
        <taxon>Endogonaceae</taxon>
        <taxon>Jimgerdemannia</taxon>
    </lineage>
</organism>
<dbReference type="InterPro" id="IPR021102">
    <property type="entry name" value="PNGase_A"/>
</dbReference>
<dbReference type="PANTHER" id="PTHR31104">
    <property type="entry name" value="PEPTIDE-N4-(N-ACETYL-BETA-GLUCOSAMINYL)ASPARAGINE AMIDASE A PROTEIN"/>
    <property type="match status" value="1"/>
</dbReference>
<keyword evidence="3" id="KW-1185">Reference proteome</keyword>
<name>A0A433D5U1_9FUNG</name>
<dbReference type="OrthoDB" id="1612078at2759"/>
<dbReference type="EMBL" id="RBNI01006248">
    <property type="protein sequence ID" value="RUP46163.1"/>
    <property type="molecule type" value="Genomic_DNA"/>
</dbReference>
<dbReference type="Pfam" id="PF12222">
    <property type="entry name" value="PNGaseA"/>
    <property type="match status" value="1"/>
</dbReference>
<proteinExistence type="predicted"/>
<protein>
    <submittedName>
        <fullName evidence="2">Peptide N-acetyl-beta-D-glucosaminyl asparaginase amidase A-domain-containing protein</fullName>
    </submittedName>
</protein>
<dbReference type="AlphaFoldDB" id="A0A433D5U1"/>
<dbReference type="Proteomes" id="UP000268093">
    <property type="component" value="Unassembled WGS sequence"/>
</dbReference>